<feature type="compositionally biased region" description="Basic and acidic residues" evidence="1">
    <location>
        <begin position="149"/>
        <end position="170"/>
    </location>
</feature>
<feature type="compositionally biased region" description="Gly residues" evidence="1">
    <location>
        <begin position="1128"/>
        <end position="1137"/>
    </location>
</feature>
<dbReference type="OrthoDB" id="2691626at2759"/>
<feature type="region of interest" description="Disordered" evidence="1">
    <location>
        <begin position="657"/>
        <end position="835"/>
    </location>
</feature>
<protein>
    <submittedName>
        <fullName evidence="2">Uncharacterized protein</fullName>
    </submittedName>
</protein>
<feature type="compositionally biased region" description="Low complexity" evidence="1">
    <location>
        <begin position="1186"/>
        <end position="1198"/>
    </location>
</feature>
<dbReference type="STRING" id="930990.A0A067LYF8"/>
<proteinExistence type="predicted"/>
<feature type="compositionally biased region" description="Low complexity" evidence="1">
    <location>
        <begin position="1243"/>
        <end position="1252"/>
    </location>
</feature>
<reference evidence="3" key="1">
    <citation type="journal article" date="2014" name="Proc. Natl. Acad. Sci. U.S.A.">
        <title>Extensive sampling of basidiomycete genomes demonstrates inadequacy of the white-rot/brown-rot paradigm for wood decay fungi.</title>
        <authorList>
            <person name="Riley R."/>
            <person name="Salamov A.A."/>
            <person name="Brown D.W."/>
            <person name="Nagy L.G."/>
            <person name="Floudas D."/>
            <person name="Held B.W."/>
            <person name="Levasseur A."/>
            <person name="Lombard V."/>
            <person name="Morin E."/>
            <person name="Otillar R."/>
            <person name="Lindquist E.A."/>
            <person name="Sun H."/>
            <person name="LaButti K.M."/>
            <person name="Schmutz J."/>
            <person name="Jabbour D."/>
            <person name="Luo H."/>
            <person name="Baker S.E."/>
            <person name="Pisabarro A.G."/>
            <person name="Walton J.D."/>
            <person name="Blanchette R.A."/>
            <person name="Henrissat B."/>
            <person name="Martin F."/>
            <person name="Cullen D."/>
            <person name="Hibbett D.S."/>
            <person name="Grigoriev I.V."/>
        </authorList>
    </citation>
    <scope>NUCLEOTIDE SEQUENCE [LARGE SCALE GENOMIC DNA]</scope>
    <source>
        <strain evidence="3">FD-172 SS1</strain>
    </source>
</reference>
<gene>
    <name evidence="2" type="ORF">BOTBODRAFT_48255</name>
</gene>
<feature type="compositionally biased region" description="Pro residues" evidence="1">
    <location>
        <begin position="136"/>
        <end position="146"/>
    </location>
</feature>
<feature type="compositionally biased region" description="Acidic residues" evidence="1">
    <location>
        <begin position="260"/>
        <end position="273"/>
    </location>
</feature>
<feature type="compositionally biased region" description="Gly residues" evidence="1">
    <location>
        <begin position="1007"/>
        <end position="1115"/>
    </location>
</feature>
<sequence>MDRKRKADEDGPAKKVGRPAGATKKAKPEPAVGQRRSVHIAGRLASKSDTNTPVPLPAGNGPVKIILKVPSIENSKNPQSQSQQPVKRVDATPETNQPSSSNHSANAAKNARIIREPVQASEAMAASVSGATRTPAPWPVLIPPPEMECESKDEIIDAEQRDDPIDERRIGVSPSDEAPSTATTGPPEPVFALRSLPSLPPAPTFQSQVPSTSLRIPTEGLAPPTPPATQQFTPVNPSPASIAVPPIDTPELDTQDFEIEPDDLDNDPLENLDDTPSTERLKPGPFSDRQKEILNTLALEYKESLQKYAKEFGRSYVAVAKFCGIGEKVTCARQAWNVFQTKWSGEHPLPSHRKLTPEEKKSRAKECLDDYNEQIKGLSDEEYARFKGELLGWAEVNCREKVHESIDRGGRYKAIKAFALEMTEKSTYLEATMSIATSGEAHCIAFEDVEGCAGGVVWSCDSLKPYWLGQNSRAMKKFLADLTAFSRFLKFRAAELKGRMEDTLEHLLGKLDNCRKGCSKMLRDQFVEECTVEESYRDRYPWGEIPHLLRRLGKTLVYWMPKAPFPGCAINLSNVKFKELAIVGQKLHSDRTGITPVAQKTRYISWTDEQNALTPGLDTHNTIPIITDADGQVLFTVGGETPFGTKLVADILQATSEAKDSGKGKGKRAAKPREETEVAEKIKGKAAKGKTAKAKEKEGGSSAKSKVKPTGSKQPVKSTTSNHSKRKVAKSKTIISDEDGDSDGNGSDSNEVNGADNNDEARAKDDVDNEITPANDDENEAEPAALPRASKGKGREYPPSLLVEIKGEGVAAAKSDHRTHNDTGGGRQATLPPRADDEAAVGFGRRTEPPPPTMLTLPANQNKSAAMNAFLLTAPGAFALPNQFPFRAPSATPNSLLPSRAPSVTPTSLPNDDDGSALPLQNLPDHTEFQASPAQLAALDGFDFEMAAQSLSQFSASALQNQWLALLSAHGQALAHGQAHRQTHGQVQTQTHGQAHGQAHGQTHGQAQGGQAYGQGQGGQTQGGQTQGGRAYGQGQGGQAYGQGQGGQAHGQGQGGQAHGQGQGGQAQGGQAQGGQAQGGQAYGQGQGGQTQGGQAYGQAQGGQAYGQGQGGQAYGQGGQAYGQGGQAYGQGQGGQTQGRQVCGQAQGGQAHGQAHRKAHGQAYGQTHEQAQGGQAHGQAQGGQACGQAHGQAHGQVQYPSDANRAPEQLWGSYNSTDQAYNGLQPPGNTSYGVASQQYVQGQTPQQSSTQPLAPQHNYPQPPLAPHGFPPYGCQQPSASQNCQGTPSGQRALEAGAAPQN</sequence>
<feature type="compositionally biased region" description="Basic and acidic residues" evidence="1">
    <location>
        <begin position="277"/>
        <end position="287"/>
    </location>
</feature>
<feature type="region of interest" description="Disordered" evidence="1">
    <location>
        <begin position="1128"/>
        <end position="1301"/>
    </location>
</feature>
<keyword evidence="3" id="KW-1185">Reference proteome</keyword>
<feature type="compositionally biased region" description="Pro residues" evidence="1">
    <location>
        <begin position="1260"/>
        <end position="1269"/>
    </location>
</feature>
<feature type="compositionally biased region" description="Low complexity" evidence="1">
    <location>
        <begin position="744"/>
        <end position="754"/>
    </location>
</feature>
<feature type="region of interest" description="Disordered" evidence="1">
    <location>
        <begin position="1"/>
        <end position="232"/>
    </location>
</feature>
<name>A0A067LYF8_BOTB1</name>
<feature type="compositionally biased region" description="Low complexity" evidence="1">
    <location>
        <begin position="1161"/>
        <end position="1179"/>
    </location>
</feature>
<evidence type="ECO:0000256" key="1">
    <source>
        <dbReference type="SAM" id="MobiDB-lite"/>
    </source>
</evidence>
<dbReference type="EMBL" id="KL198091">
    <property type="protein sequence ID" value="KDQ08433.1"/>
    <property type="molecule type" value="Genomic_DNA"/>
</dbReference>
<evidence type="ECO:0000313" key="2">
    <source>
        <dbReference type="EMBL" id="KDQ08433.1"/>
    </source>
</evidence>
<dbReference type="InParanoid" id="A0A067LYF8"/>
<feature type="compositionally biased region" description="Polar residues" evidence="1">
    <location>
        <begin position="711"/>
        <end position="722"/>
    </location>
</feature>
<dbReference type="Proteomes" id="UP000027195">
    <property type="component" value="Unassembled WGS sequence"/>
</dbReference>
<feature type="region of interest" description="Disordered" evidence="1">
    <location>
        <begin position="975"/>
        <end position="1115"/>
    </location>
</feature>
<feature type="compositionally biased region" description="Polar residues" evidence="1">
    <location>
        <begin position="891"/>
        <end position="910"/>
    </location>
</feature>
<feature type="compositionally biased region" description="Basic and acidic residues" evidence="1">
    <location>
        <begin position="671"/>
        <end position="683"/>
    </location>
</feature>
<feature type="compositionally biased region" description="Basic and acidic residues" evidence="1">
    <location>
        <begin position="1"/>
        <end position="13"/>
    </location>
</feature>
<accession>A0A067LYF8</accession>
<feature type="compositionally biased region" description="Polar residues" evidence="1">
    <location>
        <begin position="204"/>
        <end position="215"/>
    </location>
</feature>
<organism evidence="2 3">
    <name type="scientific">Botryobasidium botryosum (strain FD-172 SS1)</name>
    <dbReference type="NCBI Taxonomy" id="930990"/>
    <lineage>
        <taxon>Eukaryota</taxon>
        <taxon>Fungi</taxon>
        <taxon>Dikarya</taxon>
        <taxon>Basidiomycota</taxon>
        <taxon>Agaricomycotina</taxon>
        <taxon>Agaricomycetes</taxon>
        <taxon>Cantharellales</taxon>
        <taxon>Botryobasidiaceae</taxon>
        <taxon>Botryobasidium</taxon>
    </lineage>
</organism>
<feature type="compositionally biased region" description="Polar residues" evidence="1">
    <location>
        <begin position="1212"/>
        <end position="1242"/>
    </location>
</feature>
<feature type="compositionally biased region" description="Polar residues" evidence="1">
    <location>
        <begin position="1275"/>
        <end position="1289"/>
    </location>
</feature>
<feature type="region of interest" description="Disordered" evidence="1">
    <location>
        <begin position="260"/>
        <end position="287"/>
    </location>
</feature>
<feature type="compositionally biased region" description="Low complexity" evidence="1">
    <location>
        <begin position="96"/>
        <end position="111"/>
    </location>
</feature>
<dbReference type="HOGENOM" id="CLU_261444_0_0_1"/>
<feature type="compositionally biased region" description="Low complexity" evidence="1">
    <location>
        <begin position="984"/>
        <end position="1006"/>
    </location>
</feature>
<evidence type="ECO:0000313" key="3">
    <source>
        <dbReference type="Proteomes" id="UP000027195"/>
    </source>
</evidence>
<feature type="region of interest" description="Disordered" evidence="1">
    <location>
        <begin position="891"/>
        <end position="923"/>
    </location>
</feature>